<dbReference type="RefSeq" id="WP_080802174.1">
    <property type="nucleotide sequence ID" value="NZ_LT828543.1"/>
</dbReference>
<dbReference type="AlphaFoldDB" id="A0A1W1HIY7"/>
<evidence type="ECO:0000313" key="4">
    <source>
        <dbReference type="Proteomes" id="UP000191931"/>
    </source>
</evidence>
<keyword evidence="4" id="KW-1185">Reference proteome</keyword>
<dbReference type="PANTHER" id="PTHR33823:SF2">
    <property type="entry name" value="RNA POLYMERASE-BINDING TRANSCRIPTION FACTOR DKSA"/>
    <property type="match status" value="1"/>
</dbReference>
<dbReference type="PROSITE" id="PS51128">
    <property type="entry name" value="ZF_DKSA_2"/>
    <property type="match status" value="1"/>
</dbReference>
<dbReference type="InterPro" id="IPR048489">
    <property type="entry name" value="DksA_N"/>
</dbReference>
<reference evidence="3 4" key="1">
    <citation type="submission" date="2017-03" db="EMBL/GenBank/DDBJ databases">
        <authorList>
            <person name="Afonso C.L."/>
            <person name="Miller P.J."/>
            <person name="Scott M.A."/>
            <person name="Spackman E."/>
            <person name="Goraichik I."/>
            <person name="Dimitrov K.M."/>
            <person name="Suarez D.L."/>
            <person name="Swayne D.E."/>
        </authorList>
    </citation>
    <scope>NUCLEOTIDE SEQUENCE [LARGE SCALE GENOMIC DNA]</scope>
    <source>
        <strain evidence="3">PRJEB14757</strain>
    </source>
</reference>
<dbReference type="Proteomes" id="UP000191931">
    <property type="component" value="Unassembled WGS sequence"/>
</dbReference>
<dbReference type="OrthoDB" id="9803742at2"/>
<feature type="zinc finger region" description="dksA C4-type" evidence="1">
    <location>
        <begin position="116"/>
        <end position="140"/>
    </location>
</feature>
<dbReference type="EMBL" id="FWEV01000316">
    <property type="protein sequence ID" value="SLM32416.1"/>
    <property type="molecule type" value="Genomic_DNA"/>
</dbReference>
<sequence length="163" mass="18797">MIDKIVKTEYCRTMHVKSDNSESGYFPSENEEYMNERQLHYFKKKLLDQQKELRDKLDIAIRKLKTLKSGSADVIDQSNQENALFMELKNIERCNHLLELNKNALTRIEKGYFGYCMLTGDAIGLKRLNLIPTTTMSIEAMTICEENMGMNSRTSAMGYSMAS</sequence>
<name>A0A1W1HIY7_9BACT</name>
<dbReference type="STRING" id="1246637.MTBBW1_710016"/>
<evidence type="ECO:0000313" key="3">
    <source>
        <dbReference type="EMBL" id="SLM32416.1"/>
    </source>
</evidence>
<protein>
    <submittedName>
        <fullName evidence="3">DnaK suppressor protein homolog (Modular protein)</fullName>
    </submittedName>
</protein>
<evidence type="ECO:0000259" key="2">
    <source>
        <dbReference type="Pfam" id="PF21157"/>
    </source>
</evidence>
<dbReference type="Pfam" id="PF21157">
    <property type="entry name" value="DksA_N"/>
    <property type="match status" value="1"/>
</dbReference>
<gene>
    <name evidence="3" type="ORF">MTBBW1_710016</name>
</gene>
<dbReference type="InterPro" id="IPR037187">
    <property type="entry name" value="DnaK_N"/>
</dbReference>
<feature type="domain" description="DnaK suppressor protein DksA N-terminal" evidence="2">
    <location>
        <begin position="38"/>
        <end position="108"/>
    </location>
</feature>
<organism evidence="3 4">
    <name type="scientific">Desulfamplus magnetovallimortis</name>
    <dbReference type="NCBI Taxonomy" id="1246637"/>
    <lineage>
        <taxon>Bacteria</taxon>
        <taxon>Pseudomonadati</taxon>
        <taxon>Thermodesulfobacteriota</taxon>
        <taxon>Desulfobacteria</taxon>
        <taxon>Desulfobacterales</taxon>
        <taxon>Desulfobacteraceae</taxon>
        <taxon>Desulfamplus</taxon>
    </lineage>
</organism>
<evidence type="ECO:0000256" key="1">
    <source>
        <dbReference type="PROSITE-ProRule" id="PRU00510"/>
    </source>
</evidence>
<dbReference type="SUPFAM" id="SSF109635">
    <property type="entry name" value="DnaK suppressor protein DksA, alpha-hairpin domain"/>
    <property type="match status" value="1"/>
</dbReference>
<dbReference type="PANTHER" id="PTHR33823">
    <property type="entry name" value="RNA POLYMERASE-BINDING TRANSCRIPTION FACTOR DKSA-RELATED"/>
    <property type="match status" value="1"/>
</dbReference>
<proteinExistence type="predicted"/>
<dbReference type="Gene3D" id="1.20.120.910">
    <property type="entry name" value="DksA, coiled-coil domain"/>
    <property type="match status" value="1"/>
</dbReference>
<accession>A0A1W1HIY7</accession>